<dbReference type="SUPFAM" id="SSF81296">
    <property type="entry name" value="E set domains"/>
    <property type="match status" value="1"/>
</dbReference>
<dbReference type="Proteomes" id="UP000054564">
    <property type="component" value="Unassembled WGS sequence"/>
</dbReference>
<feature type="region of interest" description="Disordered" evidence="1">
    <location>
        <begin position="1197"/>
        <end position="1222"/>
    </location>
</feature>
<feature type="compositionally biased region" description="Polar residues" evidence="1">
    <location>
        <begin position="1287"/>
        <end position="1313"/>
    </location>
</feature>
<feature type="region of interest" description="Disordered" evidence="1">
    <location>
        <begin position="580"/>
        <end position="645"/>
    </location>
</feature>
<dbReference type="SMART" id="SM00429">
    <property type="entry name" value="IPT"/>
    <property type="match status" value="1"/>
</dbReference>
<feature type="compositionally biased region" description="Low complexity" evidence="1">
    <location>
        <begin position="203"/>
        <end position="215"/>
    </location>
</feature>
<evidence type="ECO:0000259" key="2">
    <source>
        <dbReference type="SMART" id="SM00429"/>
    </source>
</evidence>
<feature type="region of interest" description="Disordered" evidence="1">
    <location>
        <begin position="1"/>
        <end position="37"/>
    </location>
</feature>
<protein>
    <recommendedName>
        <fullName evidence="2">IPT/TIG domain-containing protein</fullName>
    </recommendedName>
</protein>
<organism evidence="3 4">
    <name type="scientific">Puccinia striiformis f. sp. tritici PST-78</name>
    <dbReference type="NCBI Taxonomy" id="1165861"/>
    <lineage>
        <taxon>Eukaryota</taxon>
        <taxon>Fungi</taxon>
        <taxon>Dikarya</taxon>
        <taxon>Basidiomycota</taxon>
        <taxon>Pucciniomycotina</taxon>
        <taxon>Pucciniomycetes</taxon>
        <taxon>Pucciniales</taxon>
        <taxon>Pucciniaceae</taxon>
        <taxon>Puccinia</taxon>
    </lineage>
</organism>
<feature type="compositionally biased region" description="Low complexity" evidence="1">
    <location>
        <begin position="616"/>
        <end position="634"/>
    </location>
</feature>
<feature type="compositionally biased region" description="Polar residues" evidence="1">
    <location>
        <begin position="1173"/>
        <end position="1185"/>
    </location>
</feature>
<feature type="compositionally biased region" description="Low complexity" evidence="1">
    <location>
        <begin position="265"/>
        <end position="284"/>
    </location>
</feature>
<reference evidence="4" key="1">
    <citation type="submission" date="2014-03" db="EMBL/GenBank/DDBJ databases">
        <title>The Genome Sequence of Puccinia striiformis f. sp. tritici PST-78.</title>
        <authorList>
            <consortium name="The Broad Institute Genome Sequencing Platform"/>
            <person name="Cuomo C."/>
            <person name="Hulbert S."/>
            <person name="Chen X."/>
            <person name="Walker B."/>
            <person name="Young S.K."/>
            <person name="Zeng Q."/>
            <person name="Gargeya S."/>
            <person name="Fitzgerald M."/>
            <person name="Haas B."/>
            <person name="Abouelleil A."/>
            <person name="Alvarado L."/>
            <person name="Arachchi H.M."/>
            <person name="Berlin A.M."/>
            <person name="Chapman S.B."/>
            <person name="Goldberg J."/>
            <person name="Griggs A."/>
            <person name="Gujja S."/>
            <person name="Hansen M."/>
            <person name="Howarth C."/>
            <person name="Imamovic A."/>
            <person name="Larimer J."/>
            <person name="McCowan C."/>
            <person name="Montmayeur A."/>
            <person name="Murphy C."/>
            <person name="Neiman D."/>
            <person name="Pearson M."/>
            <person name="Priest M."/>
            <person name="Roberts A."/>
            <person name="Saif S."/>
            <person name="Shea T."/>
            <person name="Sisk P."/>
            <person name="Sykes S."/>
            <person name="Wortman J."/>
            <person name="Nusbaum C."/>
            <person name="Birren B."/>
        </authorList>
    </citation>
    <scope>NUCLEOTIDE SEQUENCE [LARGE SCALE GENOMIC DNA]</scope>
    <source>
        <strain evidence="4">race PST-78</strain>
    </source>
</reference>
<dbReference type="CDD" id="cd00102">
    <property type="entry name" value="IPT"/>
    <property type="match status" value="1"/>
</dbReference>
<dbReference type="InterPro" id="IPR002909">
    <property type="entry name" value="IPT_dom"/>
</dbReference>
<dbReference type="InterPro" id="IPR014756">
    <property type="entry name" value="Ig_E-set"/>
</dbReference>
<feature type="compositionally biased region" description="Polar residues" evidence="1">
    <location>
        <begin position="237"/>
        <end position="246"/>
    </location>
</feature>
<proteinExistence type="predicted"/>
<name>A0A0L0VM59_9BASI</name>
<dbReference type="InterPro" id="IPR013783">
    <property type="entry name" value="Ig-like_fold"/>
</dbReference>
<feature type="domain" description="IPT/TIG" evidence="2">
    <location>
        <begin position="1374"/>
        <end position="1518"/>
    </location>
</feature>
<feature type="compositionally biased region" description="Low complexity" evidence="1">
    <location>
        <begin position="139"/>
        <end position="168"/>
    </location>
</feature>
<feature type="region of interest" description="Disordered" evidence="1">
    <location>
        <begin position="926"/>
        <end position="1049"/>
    </location>
</feature>
<feature type="compositionally biased region" description="Low complexity" evidence="1">
    <location>
        <begin position="20"/>
        <end position="29"/>
    </location>
</feature>
<feature type="compositionally biased region" description="Polar residues" evidence="1">
    <location>
        <begin position="967"/>
        <end position="984"/>
    </location>
</feature>
<evidence type="ECO:0000313" key="4">
    <source>
        <dbReference type="Proteomes" id="UP000054564"/>
    </source>
</evidence>
<feature type="region of interest" description="Disordered" evidence="1">
    <location>
        <begin position="471"/>
        <end position="499"/>
    </location>
</feature>
<dbReference type="OrthoDB" id="71307at2759"/>
<feature type="region of interest" description="Disordered" evidence="1">
    <location>
        <begin position="116"/>
        <end position="173"/>
    </location>
</feature>
<feature type="compositionally biased region" description="Polar residues" evidence="1">
    <location>
        <begin position="1240"/>
        <end position="1250"/>
    </location>
</feature>
<feature type="compositionally biased region" description="Polar residues" evidence="1">
    <location>
        <begin position="580"/>
        <end position="590"/>
    </location>
</feature>
<feature type="compositionally biased region" description="Polar residues" evidence="1">
    <location>
        <begin position="1327"/>
        <end position="1338"/>
    </location>
</feature>
<evidence type="ECO:0000256" key="1">
    <source>
        <dbReference type="SAM" id="MobiDB-lite"/>
    </source>
</evidence>
<dbReference type="InterPro" id="IPR057962">
    <property type="entry name" value="SPT23_MGA2_DBD"/>
</dbReference>
<sequence length="1578" mass="171804">MQEGSTRQLIRMNNQHRHQQQPSPQSDSDATGASEGADYHFQMYFRQSHDGISAQHQPGRQVPPTRIAEEAVGGVLGEDDDSAIGDVAHRIKLDAEIASILFGIGTDEENQVVNSKFPSANSSQSTDPKPAAFGRLTREAPSAASEYSSSGPWHPDSSQDPGGQQQPPSHDHAQPTLTIRNIQQARLSKTDHGDAPARISNPGSSTSTRGTTGSSENGKREKITQTQTGLDADSSKENSLPAYSNSDPDDNFPIKFHQDHFNTFLSLPSSSPSPSSISSSNKNNNNHHHLENHFPAEYNLYSSTTAARHTPVVSSGGTTSTIVDLDQDLGSSSSTNLLNHPISSSSISPDSPYQFSPHVLHSYNPFEKFDYPFNPLSHPPLDPIRPPFDVLDQMNTSSHPPPKSNPPPLDLSEFWSTFTPPTQIESAQTADQLTSEGEERPKPFELEFSHLVAEEQCAPSTPLSSSSFSYEPLGGVSSSSHSSRSIHQRSPKCSGEFSTPFNTADPLSSLFPTADQGTSLYPTPHHQSISNFQDFRDLNDTFHNLINSFDLLSPPASSAPRQSISSSVQPSPLSAPFLSATTQVSTQSTPGIDHAFGSQLQSSPPIDNLAHNKFEPSIQSTSPLPSPISLSYPSVPTPQSSHQDRIPPSAELGYSNHPPHVKSNLIMSRSASYSALHKVITAAAEVPTEAEIAIPRHERLNFSEPYPHDLKLLLIGLQAEGAKTRVETQIKLTLVLVTGEGASIDQDGNLSTTAQHSLSRVGNWSHIKLPVYSAIKRKSKKLIKTGIPPEETLFLEVAVVRESEPHEEIYCCSNCQVREQKRLQRKRDARVRPAQEIESDEAEQSMRPEDEKRKIVVFNCGQYVSFDSGEVTLPTRITCYCRHHREKKGFRVKIDLRDHTGRFVASSTTPAIMITDDHKAVAAAAKAKPGSDVEDSQVRTRPIRKLPNAGPAGNTSGVHRSKKKSQAALSESTSNIQLVSTPAQDNGGYDSATGWAASFPQNDNTACPNPIPRGKSRSTSMKCKRKAPDELNLRANIGRRTGSNQTATSNQLAGLHDDSLAHGNADFRNYLVIHPPASARSLDDSKHHLAHQQHSQPYDRSISMPMPIIPPDMRRASSASKYQWEDYPPIPRQSYLEQMSIFQRHEARPTLSVDVKMEDSNQNAPNRHDSQHTDNPLHSPFQSLSGNIESRSIDYSAPSDLAETPHNDLDSIPSTNSGQGDQAHMTFRQYQNAYSRLHTSCSTRTSSPDQILTCPFGTRIATPAPSGSSEASPESSGDSQGYDHQAKFSNSTSRSSSIGCTQSRGCSDRSSNTSEVDRTICILPCQSENIPDQQPAEQTDTHSNDLDATSRAGSPANESPMCMLGSALSNWNVLPSISPQNSLADASPKSPTAEVPSESHGGGPFSAQSMLDTDRSAAKGSDPKKARAQIRKLVPNEGPIEGGIEITILGENFDRDLRVDFGGSSPPVRPEFWSANTLVCTLPASTVPGPCEVVLIDDDGLSKRIDDSDGPHEKFRYVSTSDQRLMELALRVVGLKMTGQVQDALHFARRIIVETNELDGLESLLSDHTSTHTDQKEE</sequence>
<feature type="region of interest" description="Disordered" evidence="1">
    <location>
        <begin position="1159"/>
        <end position="1185"/>
    </location>
</feature>
<feature type="region of interest" description="Disordered" evidence="1">
    <location>
        <begin position="1240"/>
        <end position="1313"/>
    </location>
</feature>
<comment type="caution">
    <text evidence="3">The sequence shown here is derived from an EMBL/GenBank/DDBJ whole genome shotgun (WGS) entry which is preliminary data.</text>
</comment>
<dbReference type="EMBL" id="AJIL01000038">
    <property type="protein sequence ID" value="KNF00307.1"/>
    <property type="molecule type" value="Genomic_DNA"/>
</dbReference>
<keyword evidence="4" id="KW-1185">Reference proteome</keyword>
<gene>
    <name evidence="3" type="ORF">PSTG_06480</name>
</gene>
<feature type="compositionally biased region" description="Low complexity" evidence="1">
    <location>
        <begin position="1264"/>
        <end position="1277"/>
    </location>
</feature>
<feature type="region of interest" description="Disordered" evidence="1">
    <location>
        <begin position="824"/>
        <end position="848"/>
    </location>
</feature>
<dbReference type="STRING" id="1165861.A0A0L0VM59"/>
<feature type="compositionally biased region" description="Polar residues" evidence="1">
    <location>
        <begin position="116"/>
        <end position="127"/>
    </location>
</feature>
<accession>A0A0L0VM59</accession>
<feature type="region of interest" description="Disordered" evidence="1">
    <location>
        <begin position="186"/>
        <end position="290"/>
    </location>
</feature>
<feature type="compositionally biased region" description="Polar residues" evidence="1">
    <location>
        <begin position="1"/>
        <end position="13"/>
    </location>
</feature>
<feature type="compositionally biased region" description="Basic and acidic residues" evidence="1">
    <location>
        <begin position="1412"/>
        <end position="1425"/>
    </location>
</feature>
<dbReference type="Pfam" id="PF25603">
    <property type="entry name" value="SPT23_MGA2_DBD"/>
    <property type="match status" value="1"/>
</dbReference>
<evidence type="ECO:0000313" key="3">
    <source>
        <dbReference type="EMBL" id="KNF00307.1"/>
    </source>
</evidence>
<feature type="region of interest" description="Disordered" evidence="1">
    <location>
        <begin position="1327"/>
        <end position="1361"/>
    </location>
</feature>
<dbReference type="Gene3D" id="2.60.40.10">
    <property type="entry name" value="Immunoglobulins"/>
    <property type="match status" value="1"/>
</dbReference>
<dbReference type="Pfam" id="PF01833">
    <property type="entry name" value="TIG"/>
    <property type="match status" value="1"/>
</dbReference>
<feature type="region of interest" description="Disordered" evidence="1">
    <location>
        <begin position="1379"/>
        <end position="1431"/>
    </location>
</feature>